<dbReference type="HOGENOM" id="CLU_2798314_0_0_1"/>
<feature type="region of interest" description="Disordered" evidence="1">
    <location>
        <begin position="1"/>
        <end position="44"/>
    </location>
</feature>
<dbReference type="Gramene" id="ONIVA01G41980.1">
    <property type="protein sequence ID" value="ONIVA01G41980.1"/>
    <property type="gene ID" value="ONIVA01G41980"/>
</dbReference>
<evidence type="ECO:0000313" key="3">
    <source>
        <dbReference type="Proteomes" id="UP000006591"/>
    </source>
</evidence>
<protein>
    <submittedName>
        <fullName evidence="2">Uncharacterized protein</fullName>
    </submittedName>
</protein>
<dbReference type="STRING" id="4536.A0A0E0FVN4"/>
<reference evidence="2" key="1">
    <citation type="submission" date="2015-04" db="UniProtKB">
        <authorList>
            <consortium name="EnsemblPlants"/>
        </authorList>
    </citation>
    <scope>IDENTIFICATION</scope>
    <source>
        <strain evidence="2">SL10</strain>
    </source>
</reference>
<accession>A0A0E0FVN4</accession>
<sequence>MTPSTPLVLPDPKVLAMAQPDKKHKSSVIDEDLAQEGSSPREHDCQKASVVRALFVDKLPPQPPKLGI</sequence>
<reference evidence="2" key="2">
    <citation type="submission" date="2018-04" db="EMBL/GenBank/DDBJ databases">
        <title>OnivRS2 (Oryza nivara Reference Sequence Version 2).</title>
        <authorList>
            <person name="Zhang J."/>
            <person name="Kudrna D."/>
            <person name="Lee S."/>
            <person name="Talag J."/>
            <person name="Rajasekar S."/>
            <person name="Welchert J."/>
            <person name="Hsing Y.-I."/>
            <person name="Wing R.A."/>
        </authorList>
    </citation>
    <scope>NUCLEOTIDE SEQUENCE [LARGE SCALE GENOMIC DNA]</scope>
</reference>
<dbReference type="AlphaFoldDB" id="A0A0E0FVN4"/>
<dbReference type="EnsemblPlants" id="ONIVA01G41980.1">
    <property type="protein sequence ID" value="ONIVA01G41980.1"/>
    <property type="gene ID" value="ONIVA01G41980"/>
</dbReference>
<organism evidence="2">
    <name type="scientific">Oryza nivara</name>
    <name type="common">Indian wild rice</name>
    <name type="synonym">Oryza sativa f. spontanea</name>
    <dbReference type="NCBI Taxonomy" id="4536"/>
    <lineage>
        <taxon>Eukaryota</taxon>
        <taxon>Viridiplantae</taxon>
        <taxon>Streptophyta</taxon>
        <taxon>Embryophyta</taxon>
        <taxon>Tracheophyta</taxon>
        <taxon>Spermatophyta</taxon>
        <taxon>Magnoliopsida</taxon>
        <taxon>Liliopsida</taxon>
        <taxon>Poales</taxon>
        <taxon>Poaceae</taxon>
        <taxon>BOP clade</taxon>
        <taxon>Oryzoideae</taxon>
        <taxon>Oryzeae</taxon>
        <taxon>Oryzinae</taxon>
        <taxon>Oryza</taxon>
    </lineage>
</organism>
<evidence type="ECO:0000256" key="1">
    <source>
        <dbReference type="SAM" id="MobiDB-lite"/>
    </source>
</evidence>
<proteinExistence type="predicted"/>
<dbReference type="Proteomes" id="UP000006591">
    <property type="component" value="Chromosome 1"/>
</dbReference>
<evidence type="ECO:0000313" key="2">
    <source>
        <dbReference type="EnsemblPlants" id="ONIVA01G41980.1"/>
    </source>
</evidence>
<keyword evidence="3" id="KW-1185">Reference proteome</keyword>
<name>A0A0E0FVN4_ORYNI</name>